<dbReference type="GO" id="GO:0005975">
    <property type="term" value="P:carbohydrate metabolic process"/>
    <property type="evidence" value="ECO:0007669"/>
    <property type="project" value="InterPro"/>
</dbReference>
<organism evidence="2">
    <name type="scientific">Rhodothermus marinus</name>
    <name type="common">Rhodothermus obamensis</name>
    <dbReference type="NCBI Taxonomy" id="29549"/>
    <lineage>
        <taxon>Bacteria</taxon>
        <taxon>Pseudomonadati</taxon>
        <taxon>Rhodothermota</taxon>
        <taxon>Rhodothermia</taxon>
        <taxon>Rhodothermales</taxon>
        <taxon>Rhodothermaceae</taxon>
        <taxon>Rhodothermus</taxon>
    </lineage>
</organism>
<dbReference type="InterPro" id="IPR008928">
    <property type="entry name" value="6-hairpin_glycosidase_sf"/>
</dbReference>
<gene>
    <name evidence="2" type="ORF">ENO59_08960</name>
</gene>
<evidence type="ECO:0000256" key="1">
    <source>
        <dbReference type="ARBA" id="ARBA00022801"/>
    </source>
</evidence>
<dbReference type="InterPro" id="IPR010905">
    <property type="entry name" value="Glyco_hydro_88"/>
</dbReference>
<keyword evidence="1 2" id="KW-0378">Hydrolase</keyword>
<name>A0A7V2B1L7_RHOMR</name>
<dbReference type="Gene3D" id="1.50.10.10">
    <property type="match status" value="1"/>
</dbReference>
<dbReference type="PANTHER" id="PTHR33886:SF8">
    <property type="entry name" value="UNSATURATED RHAMNOGALACTURONAN HYDROLASE (EUROFUNG)"/>
    <property type="match status" value="1"/>
</dbReference>
<dbReference type="GO" id="GO:0016787">
    <property type="term" value="F:hydrolase activity"/>
    <property type="evidence" value="ECO:0007669"/>
    <property type="project" value="UniProtKB-KW"/>
</dbReference>
<sequence>MGWYGRIWGIGLGCLLGLAAWAQVPEVRPWSVRMAESVMRQRPVLSERWHYEVGVMLRAFEELWKRTGEPRYMEFIRTNLDRFITPEGAIRTYEKEEYNLDQINTGKLLFLLYEQTGAERYRRAIDTLRDQLRHHPRTSEGGFWHKKIYPYQLWLDGVYMMGPFLVRYGVTFNDPKAIDETTHEILLVARYLRDPRTGLYYHGWDEKRQQVWADSITGLSANFWGRGMGWYAMALVDVLDFLPLAHPDRPALLRVLSDLAAAISRVQDPVTGLWYQVLDRPSHPGNYLEASASSMFVYTLAKGVRKGYLAPAYLEVARRGYRGLIQHLVTVDPDGTVHLNQICQVAGLGGPQQRDGSVAYYLSEPIVRDDPKGVGPFILASLEIEALGE</sequence>
<protein>
    <submittedName>
        <fullName evidence="2">Glycosyl hydrolase family 88</fullName>
    </submittedName>
</protein>
<dbReference type="InterPro" id="IPR012341">
    <property type="entry name" value="6hp_glycosidase-like_sf"/>
</dbReference>
<accession>A0A7V2B1L7</accession>
<dbReference type="InterPro" id="IPR052043">
    <property type="entry name" value="PolySaccharide_Degr_Enz"/>
</dbReference>
<evidence type="ECO:0000313" key="2">
    <source>
        <dbReference type="EMBL" id="HER96629.1"/>
    </source>
</evidence>
<dbReference type="AlphaFoldDB" id="A0A7V2B1L7"/>
<reference evidence="2" key="1">
    <citation type="journal article" date="2020" name="mSystems">
        <title>Genome- and Community-Level Interaction Insights into Carbon Utilization and Element Cycling Functions of Hydrothermarchaeota in Hydrothermal Sediment.</title>
        <authorList>
            <person name="Zhou Z."/>
            <person name="Liu Y."/>
            <person name="Xu W."/>
            <person name="Pan J."/>
            <person name="Luo Z.H."/>
            <person name="Li M."/>
        </authorList>
    </citation>
    <scope>NUCLEOTIDE SEQUENCE [LARGE SCALE GENOMIC DNA]</scope>
    <source>
        <strain evidence="2">SpSt-143</strain>
    </source>
</reference>
<dbReference type="PANTHER" id="PTHR33886">
    <property type="entry name" value="UNSATURATED RHAMNOGALACTURONAN HYDROLASE (EUROFUNG)"/>
    <property type="match status" value="1"/>
</dbReference>
<dbReference type="Pfam" id="PF07470">
    <property type="entry name" value="Glyco_hydro_88"/>
    <property type="match status" value="1"/>
</dbReference>
<dbReference type="SUPFAM" id="SSF48208">
    <property type="entry name" value="Six-hairpin glycosidases"/>
    <property type="match status" value="1"/>
</dbReference>
<proteinExistence type="predicted"/>
<comment type="caution">
    <text evidence="2">The sequence shown here is derived from an EMBL/GenBank/DDBJ whole genome shotgun (WGS) entry which is preliminary data.</text>
</comment>
<dbReference type="EMBL" id="DSGB01000006">
    <property type="protein sequence ID" value="HER96629.1"/>
    <property type="molecule type" value="Genomic_DNA"/>
</dbReference>